<accession>R0J855</accession>
<gene>
    <name evidence="9" type="ORF">Anapl_18969</name>
</gene>
<dbReference type="GO" id="GO:0003724">
    <property type="term" value="F:RNA helicase activity"/>
    <property type="evidence" value="ECO:0007669"/>
    <property type="project" value="UniProtKB-EC"/>
</dbReference>
<dbReference type="PANTHER" id="PTHR47963">
    <property type="entry name" value="DEAD-BOX ATP-DEPENDENT RNA HELICASE 47, MITOCHONDRIAL"/>
    <property type="match status" value="1"/>
</dbReference>
<evidence type="ECO:0000256" key="4">
    <source>
        <dbReference type="ARBA" id="ARBA00022806"/>
    </source>
</evidence>
<dbReference type="Proteomes" id="UP000296049">
    <property type="component" value="Unassembled WGS sequence"/>
</dbReference>
<sequence>MKIALLSMALLLAMLCLPADALFLKDSEFAASGGFDLELPEPWQRARAEILQQDPNSPLFSVKSFEELHLKKELLQGVYAMGFNRPSKIQETALPMMLAHPPQNLIAQSQSGTGKTAAFVLAMLSRVNGAEKYPQ</sequence>
<protein>
    <recommendedName>
        <fullName evidence="1">RNA helicase</fullName>
        <ecNumber evidence="1">3.6.4.13</ecNumber>
    </recommendedName>
</protein>
<dbReference type="EC" id="3.6.4.13" evidence="1"/>
<evidence type="ECO:0000256" key="7">
    <source>
        <dbReference type="SAM" id="SignalP"/>
    </source>
</evidence>
<dbReference type="Gene3D" id="3.40.50.300">
    <property type="entry name" value="P-loop containing nucleotide triphosphate hydrolases"/>
    <property type="match status" value="1"/>
</dbReference>
<feature type="short sequence motif" description="Q motif" evidence="6">
    <location>
        <begin position="63"/>
        <end position="91"/>
    </location>
</feature>
<dbReference type="InterPro" id="IPR011545">
    <property type="entry name" value="DEAD/DEAH_box_helicase_dom"/>
</dbReference>
<dbReference type="AlphaFoldDB" id="R0J855"/>
<feature type="signal peptide" evidence="7">
    <location>
        <begin position="1"/>
        <end position="21"/>
    </location>
</feature>
<feature type="domain" description="DEAD-box RNA helicase Q" evidence="8">
    <location>
        <begin position="63"/>
        <end position="91"/>
    </location>
</feature>
<dbReference type="GO" id="GO:0033592">
    <property type="term" value="F:RNA strand annealing activity"/>
    <property type="evidence" value="ECO:0007669"/>
    <property type="project" value="TreeGrafter"/>
</dbReference>
<dbReference type="InterPro" id="IPR027417">
    <property type="entry name" value="P-loop_NTPase"/>
</dbReference>
<evidence type="ECO:0000256" key="5">
    <source>
        <dbReference type="ARBA" id="ARBA00022840"/>
    </source>
</evidence>
<evidence type="ECO:0000256" key="2">
    <source>
        <dbReference type="ARBA" id="ARBA00022741"/>
    </source>
</evidence>
<evidence type="ECO:0000259" key="8">
    <source>
        <dbReference type="PROSITE" id="PS51195"/>
    </source>
</evidence>
<organism evidence="9 10">
    <name type="scientific">Anas platyrhynchos</name>
    <name type="common">Mallard</name>
    <name type="synonym">Anas boschas</name>
    <dbReference type="NCBI Taxonomy" id="8839"/>
    <lineage>
        <taxon>Eukaryota</taxon>
        <taxon>Metazoa</taxon>
        <taxon>Chordata</taxon>
        <taxon>Craniata</taxon>
        <taxon>Vertebrata</taxon>
        <taxon>Euteleostomi</taxon>
        <taxon>Archelosauria</taxon>
        <taxon>Archosauria</taxon>
        <taxon>Dinosauria</taxon>
        <taxon>Saurischia</taxon>
        <taxon>Theropoda</taxon>
        <taxon>Coelurosauria</taxon>
        <taxon>Aves</taxon>
        <taxon>Neognathae</taxon>
        <taxon>Galloanserae</taxon>
        <taxon>Anseriformes</taxon>
        <taxon>Anatidae</taxon>
        <taxon>Anatinae</taxon>
        <taxon>Anas</taxon>
    </lineage>
</organism>
<dbReference type="InterPro" id="IPR014014">
    <property type="entry name" value="RNA_helicase_DEAD_Q_motif"/>
</dbReference>
<feature type="chain" id="PRO_5004343797" description="RNA helicase" evidence="7">
    <location>
        <begin position="22"/>
        <end position="135"/>
    </location>
</feature>
<evidence type="ECO:0000313" key="9">
    <source>
        <dbReference type="EMBL" id="EOA93340.1"/>
    </source>
</evidence>
<keyword evidence="7" id="KW-0732">Signal</keyword>
<keyword evidence="2" id="KW-0547">Nucleotide-binding</keyword>
<dbReference type="GO" id="GO:0005524">
    <property type="term" value="F:ATP binding"/>
    <property type="evidence" value="ECO:0007669"/>
    <property type="project" value="UniProtKB-KW"/>
</dbReference>
<keyword evidence="3" id="KW-0378">Hydrolase</keyword>
<evidence type="ECO:0000256" key="6">
    <source>
        <dbReference type="PROSITE-ProRule" id="PRU00552"/>
    </source>
</evidence>
<dbReference type="GO" id="GO:0005829">
    <property type="term" value="C:cytosol"/>
    <property type="evidence" value="ECO:0007669"/>
    <property type="project" value="TreeGrafter"/>
</dbReference>
<keyword evidence="5" id="KW-0067">ATP-binding</keyword>
<feature type="non-terminal residue" evidence="9">
    <location>
        <position position="135"/>
    </location>
</feature>
<dbReference type="EMBL" id="KB746838">
    <property type="protein sequence ID" value="EOA93340.1"/>
    <property type="molecule type" value="Genomic_DNA"/>
</dbReference>
<keyword evidence="10" id="KW-1185">Reference proteome</keyword>
<dbReference type="GO" id="GO:0016787">
    <property type="term" value="F:hydrolase activity"/>
    <property type="evidence" value="ECO:0007669"/>
    <property type="project" value="UniProtKB-KW"/>
</dbReference>
<dbReference type="PROSITE" id="PS51195">
    <property type="entry name" value="Q_MOTIF"/>
    <property type="match status" value="1"/>
</dbReference>
<dbReference type="GO" id="GO:0009409">
    <property type="term" value="P:response to cold"/>
    <property type="evidence" value="ECO:0007669"/>
    <property type="project" value="TreeGrafter"/>
</dbReference>
<dbReference type="PANTHER" id="PTHR47963:SF8">
    <property type="entry name" value="ATP-DEPENDENT RNA HELICASE DEAD"/>
    <property type="match status" value="1"/>
</dbReference>
<dbReference type="InterPro" id="IPR050547">
    <property type="entry name" value="DEAD_box_RNA_helicases"/>
</dbReference>
<reference evidence="10" key="1">
    <citation type="journal article" date="2013" name="Nat. Genet.">
        <title>The duck genome and transcriptome provide insight into an avian influenza virus reservoir species.</title>
        <authorList>
            <person name="Huang Y."/>
            <person name="Li Y."/>
            <person name="Burt D.W."/>
            <person name="Chen H."/>
            <person name="Zhang Y."/>
            <person name="Qian W."/>
            <person name="Kim H."/>
            <person name="Gan S."/>
            <person name="Zhao Y."/>
            <person name="Li J."/>
            <person name="Yi K."/>
            <person name="Feng H."/>
            <person name="Zhu P."/>
            <person name="Li B."/>
            <person name="Liu Q."/>
            <person name="Fairley S."/>
            <person name="Magor K.E."/>
            <person name="Du Z."/>
            <person name="Hu X."/>
            <person name="Goodman L."/>
            <person name="Tafer H."/>
            <person name="Vignal A."/>
            <person name="Lee T."/>
            <person name="Kim K.W."/>
            <person name="Sheng Z."/>
            <person name="An Y."/>
            <person name="Searle S."/>
            <person name="Herrero J."/>
            <person name="Groenen M.A."/>
            <person name="Crooijmans R.P."/>
            <person name="Faraut T."/>
            <person name="Cai Q."/>
            <person name="Webster R.G."/>
            <person name="Aldridge J.R."/>
            <person name="Warren W.C."/>
            <person name="Bartschat S."/>
            <person name="Kehr S."/>
            <person name="Marz M."/>
            <person name="Stadler P.F."/>
            <person name="Smith J."/>
            <person name="Kraus R.H."/>
            <person name="Zhao Y."/>
            <person name="Ren L."/>
            <person name="Fei J."/>
            <person name="Morisson M."/>
            <person name="Kaiser P."/>
            <person name="Griffin D.K."/>
            <person name="Rao M."/>
            <person name="Pitel F."/>
            <person name="Wang J."/>
            <person name="Li N."/>
        </authorList>
    </citation>
    <scope>NUCLEOTIDE SEQUENCE [LARGE SCALE GENOMIC DNA]</scope>
</reference>
<evidence type="ECO:0000256" key="1">
    <source>
        <dbReference type="ARBA" id="ARBA00012552"/>
    </source>
</evidence>
<proteinExistence type="predicted"/>
<evidence type="ECO:0000313" key="10">
    <source>
        <dbReference type="Proteomes" id="UP000296049"/>
    </source>
</evidence>
<dbReference type="Pfam" id="PF00270">
    <property type="entry name" value="DEAD"/>
    <property type="match status" value="1"/>
</dbReference>
<name>R0J855_ANAPL</name>
<dbReference type="SUPFAM" id="SSF52540">
    <property type="entry name" value="P-loop containing nucleoside triphosphate hydrolases"/>
    <property type="match status" value="1"/>
</dbReference>
<dbReference type="GO" id="GO:0005840">
    <property type="term" value="C:ribosome"/>
    <property type="evidence" value="ECO:0007669"/>
    <property type="project" value="TreeGrafter"/>
</dbReference>
<keyword evidence="4 9" id="KW-0347">Helicase</keyword>
<evidence type="ECO:0000256" key="3">
    <source>
        <dbReference type="ARBA" id="ARBA00022801"/>
    </source>
</evidence>